<keyword evidence="5" id="KW-0808">Transferase</keyword>
<protein>
    <recommendedName>
        <fullName evidence="3">1,3-beta-glucan synthase</fullName>
        <ecNumber evidence="3">2.4.1.34</ecNumber>
    </recommendedName>
</protein>
<evidence type="ECO:0000256" key="5">
    <source>
        <dbReference type="ARBA" id="ARBA00022679"/>
    </source>
</evidence>
<evidence type="ECO:0000256" key="11">
    <source>
        <dbReference type="SAM" id="Phobius"/>
    </source>
</evidence>
<dbReference type="Pfam" id="PF00083">
    <property type="entry name" value="Sugar_tr"/>
    <property type="match status" value="1"/>
</dbReference>
<feature type="transmembrane region" description="Helical" evidence="11">
    <location>
        <begin position="528"/>
        <end position="552"/>
    </location>
</feature>
<dbReference type="EMBL" id="ANJA01002953">
    <property type="protein sequence ID" value="ETO66933.1"/>
    <property type="molecule type" value="Genomic_DNA"/>
</dbReference>
<dbReference type="GO" id="GO:0003843">
    <property type="term" value="F:1,3-beta-D-glucan synthase activity"/>
    <property type="evidence" value="ECO:0007669"/>
    <property type="project" value="UniProtKB-EC"/>
</dbReference>
<evidence type="ECO:0000256" key="9">
    <source>
        <dbReference type="ARBA" id="ARBA00047777"/>
    </source>
</evidence>
<feature type="domain" description="Major facilitator superfamily (MFS) profile" evidence="12">
    <location>
        <begin position="1796"/>
        <end position="2218"/>
    </location>
</feature>
<comment type="subcellular location">
    <subcellularLocation>
        <location evidence="1">Membrane</location>
        <topology evidence="1">Multi-pass membrane protein</topology>
    </subcellularLocation>
</comment>
<evidence type="ECO:0000256" key="4">
    <source>
        <dbReference type="ARBA" id="ARBA00022676"/>
    </source>
</evidence>
<dbReference type="InterPro" id="IPR036259">
    <property type="entry name" value="MFS_trans_sf"/>
</dbReference>
<evidence type="ECO:0000256" key="8">
    <source>
        <dbReference type="ARBA" id="ARBA00023136"/>
    </source>
</evidence>
<feature type="transmembrane region" description="Helical" evidence="11">
    <location>
        <begin position="477"/>
        <end position="497"/>
    </location>
</feature>
<dbReference type="InterPro" id="IPR026899">
    <property type="entry name" value="FKS1-like_dom1"/>
</dbReference>
<name>A0A080ZJX2_PHYNI</name>
<feature type="region of interest" description="Disordered" evidence="10">
    <location>
        <begin position="74"/>
        <end position="95"/>
    </location>
</feature>
<feature type="transmembrane region" description="Helical" evidence="11">
    <location>
        <begin position="1501"/>
        <end position="1520"/>
    </location>
</feature>
<dbReference type="SUPFAM" id="SSF103473">
    <property type="entry name" value="MFS general substrate transporter"/>
    <property type="match status" value="1"/>
</dbReference>
<dbReference type="GO" id="GO:0022857">
    <property type="term" value="F:transmembrane transporter activity"/>
    <property type="evidence" value="ECO:0007669"/>
    <property type="project" value="InterPro"/>
</dbReference>
<dbReference type="Pfam" id="PF02364">
    <property type="entry name" value="Glucan_synthase"/>
    <property type="match status" value="1"/>
</dbReference>
<feature type="transmembrane region" description="Helical" evidence="11">
    <location>
        <begin position="1339"/>
        <end position="1361"/>
    </location>
</feature>
<dbReference type="PANTHER" id="PTHR12741">
    <property type="entry name" value="LYST-INTERACTING PROTEIN LIP5 DOPAMINE RESPONSIVE PROTEIN DRG-1"/>
    <property type="match status" value="1"/>
</dbReference>
<evidence type="ECO:0000256" key="7">
    <source>
        <dbReference type="ARBA" id="ARBA00022989"/>
    </source>
</evidence>
<comment type="catalytic activity">
    <reaction evidence="9">
        <text>[(1-&gt;3)-beta-D-glucosyl](n) + UDP-alpha-D-glucose = [(1-&gt;3)-beta-D-glucosyl](n+1) + UDP + H(+)</text>
        <dbReference type="Rhea" id="RHEA:21476"/>
        <dbReference type="Rhea" id="RHEA-COMP:11146"/>
        <dbReference type="Rhea" id="RHEA-COMP:14303"/>
        <dbReference type="ChEBI" id="CHEBI:15378"/>
        <dbReference type="ChEBI" id="CHEBI:37671"/>
        <dbReference type="ChEBI" id="CHEBI:58223"/>
        <dbReference type="ChEBI" id="CHEBI:58885"/>
        <dbReference type="EC" id="2.4.1.34"/>
    </reaction>
</comment>
<evidence type="ECO:0000256" key="1">
    <source>
        <dbReference type="ARBA" id="ARBA00004141"/>
    </source>
</evidence>
<evidence type="ECO:0000259" key="12">
    <source>
        <dbReference type="PROSITE" id="PS50850"/>
    </source>
</evidence>
<dbReference type="InterPro" id="IPR020846">
    <property type="entry name" value="MFS_dom"/>
</dbReference>
<dbReference type="InterPro" id="IPR005829">
    <property type="entry name" value="Sugar_transporter_CS"/>
</dbReference>
<feature type="transmembrane region" description="Helical" evidence="11">
    <location>
        <begin position="2127"/>
        <end position="2150"/>
    </location>
</feature>
<feature type="transmembrane region" description="Helical" evidence="11">
    <location>
        <begin position="1873"/>
        <end position="1891"/>
    </location>
</feature>
<feature type="non-terminal residue" evidence="13">
    <location>
        <position position="1"/>
    </location>
</feature>
<feature type="transmembrane region" description="Helical" evidence="11">
    <location>
        <begin position="1647"/>
        <end position="1669"/>
    </location>
</feature>
<evidence type="ECO:0000256" key="6">
    <source>
        <dbReference type="ARBA" id="ARBA00022692"/>
    </source>
</evidence>
<feature type="transmembrane region" description="Helical" evidence="11">
    <location>
        <begin position="1409"/>
        <end position="1426"/>
    </location>
</feature>
<feature type="transmembrane region" description="Helical" evidence="11">
    <location>
        <begin position="1903"/>
        <end position="1923"/>
    </location>
</feature>
<feature type="transmembrane region" description="Helical" evidence="11">
    <location>
        <begin position="1438"/>
        <end position="1461"/>
    </location>
</feature>
<dbReference type="GO" id="GO:0005886">
    <property type="term" value="C:plasma membrane"/>
    <property type="evidence" value="ECO:0007669"/>
    <property type="project" value="TreeGrafter"/>
</dbReference>
<keyword evidence="7 11" id="KW-1133">Transmembrane helix</keyword>
<feature type="transmembrane region" description="Helical" evidence="11">
    <location>
        <begin position="431"/>
        <end position="457"/>
    </location>
</feature>
<evidence type="ECO:0000256" key="3">
    <source>
        <dbReference type="ARBA" id="ARBA00012589"/>
    </source>
</evidence>
<comment type="similarity">
    <text evidence="2">Belongs to the glycosyltransferase 48 family.</text>
</comment>
<evidence type="ECO:0000256" key="2">
    <source>
        <dbReference type="ARBA" id="ARBA00009040"/>
    </source>
</evidence>
<feature type="transmembrane region" description="Helical" evidence="11">
    <location>
        <begin position="2162"/>
        <end position="2182"/>
    </location>
</feature>
<dbReference type="SMART" id="SM01205">
    <property type="entry name" value="FKS1_dom1"/>
    <property type="match status" value="1"/>
</dbReference>
<dbReference type="InterPro" id="IPR005828">
    <property type="entry name" value="MFS_sugar_transport-like"/>
</dbReference>
<feature type="transmembrane region" description="Helical" evidence="11">
    <location>
        <begin position="572"/>
        <end position="591"/>
    </location>
</feature>
<comment type="caution">
    <text evidence="13">The sequence shown here is derived from an EMBL/GenBank/DDBJ whole genome shotgun (WGS) entry which is preliminary data.</text>
</comment>
<feature type="transmembrane region" description="Helical" evidence="11">
    <location>
        <begin position="2094"/>
        <end position="2112"/>
    </location>
</feature>
<feature type="transmembrane region" description="Helical" evidence="11">
    <location>
        <begin position="2033"/>
        <end position="2056"/>
    </location>
</feature>
<feature type="transmembrane region" description="Helical" evidence="11">
    <location>
        <begin position="1681"/>
        <end position="1703"/>
    </location>
</feature>
<organism evidence="13 14">
    <name type="scientific">Phytophthora nicotianae P1976</name>
    <dbReference type="NCBI Taxonomy" id="1317066"/>
    <lineage>
        <taxon>Eukaryota</taxon>
        <taxon>Sar</taxon>
        <taxon>Stramenopiles</taxon>
        <taxon>Oomycota</taxon>
        <taxon>Peronosporomycetes</taxon>
        <taxon>Peronosporales</taxon>
        <taxon>Peronosporaceae</taxon>
        <taxon>Phytophthora</taxon>
    </lineage>
</organism>
<reference evidence="13 14" key="1">
    <citation type="submission" date="2013-11" db="EMBL/GenBank/DDBJ databases">
        <title>The Genome Sequence of Phytophthora parasitica P1976.</title>
        <authorList>
            <consortium name="The Broad Institute Genomics Platform"/>
            <person name="Russ C."/>
            <person name="Tyler B."/>
            <person name="Panabieres F."/>
            <person name="Shan W."/>
            <person name="Tripathy S."/>
            <person name="Grunwald N."/>
            <person name="Machado M."/>
            <person name="Johnson C.S."/>
            <person name="Walker B."/>
            <person name="Young S."/>
            <person name="Zeng Q."/>
            <person name="Gargeya S."/>
            <person name="Fitzgerald M."/>
            <person name="Haas B."/>
            <person name="Abouelleil A."/>
            <person name="Allen A.W."/>
            <person name="Alvarado L."/>
            <person name="Arachchi H.M."/>
            <person name="Berlin A.M."/>
            <person name="Chapman S.B."/>
            <person name="Gainer-Dewar J."/>
            <person name="Goldberg J."/>
            <person name="Griggs A."/>
            <person name="Gujja S."/>
            <person name="Hansen M."/>
            <person name="Howarth C."/>
            <person name="Imamovic A."/>
            <person name="Ireland A."/>
            <person name="Larimer J."/>
            <person name="McCowan C."/>
            <person name="Murphy C."/>
            <person name="Pearson M."/>
            <person name="Poon T.W."/>
            <person name="Priest M."/>
            <person name="Roberts A."/>
            <person name="Saif S."/>
            <person name="Shea T."/>
            <person name="Sisk P."/>
            <person name="Sykes S."/>
            <person name="Wortman J."/>
            <person name="Nusbaum C."/>
            <person name="Birren B."/>
        </authorList>
    </citation>
    <scope>NUCLEOTIDE SEQUENCE [LARGE SCALE GENOMIC DNA]</scope>
    <source>
        <strain evidence="13 14">P1976</strain>
    </source>
</reference>
<feature type="region of interest" description="Disordered" evidence="10">
    <location>
        <begin position="1"/>
        <end position="24"/>
    </location>
</feature>
<feature type="transmembrane region" description="Helical" evidence="11">
    <location>
        <begin position="1795"/>
        <end position="1815"/>
    </location>
</feature>
<gene>
    <name evidence="13" type="ORF">F444_16022</name>
</gene>
<dbReference type="GO" id="GO:0000148">
    <property type="term" value="C:1,3-beta-D-glucan synthase complex"/>
    <property type="evidence" value="ECO:0007669"/>
    <property type="project" value="InterPro"/>
</dbReference>
<dbReference type="GO" id="GO:0006075">
    <property type="term" value="P:(1-&gt;3)-beta-D-glucan biosynthetic process"/>
    <property type="evidence" value="ECO:0007669"/>
    <property type="project" value="InterPro"/>
</dbReference>
<feature type="transmembrane region" description="Helical" evidence="11">
    <location>
        <begin position="1935"/>
        <end position="1954"/>
    </location>
</feature>
<feature type="transmembrane region" description="Helical" evidence="11">
    <location>
        <begin position="2194"/>
        <end position="2214"/>
    </location>
</feature>
<feature type="transmembrane region" description="Helical" evidence="11">
    <location>
        <begin position="1541"/>
        <end position="1563"/>
    </location>
</feature>
<keyword evidence="8 11" id="KW-0472">Membrane</keyword>
<dbReference type="InterPro" id="IPR003440">
    <property type="entry name" value="Glyco_trans_48_dom"/>
</dbReference>
<dbReference type="Proteomes" id="UP000028582">
    <property type="component" value="Unassembled WGS sequence"/>
</dbReference>
<accession>A0A080ZJX2</accession>
<dbReference type="PANTHER" id="PTHR12741:SF48">
    <property type="entry name" value="1,3-BETA-GLUCAN SYNTHASE COMPONENT FKS1-RELATED"/>
    <property type="match status" value="1"/>
</dbReference>
<dbReference type="EC" id="2.4.1.34" evidence="3"/>
<feature type="transmembrane region" description="Helical" evidence="11">
    <location>
        <begin position="1749"/>
        <end position="1775"/>
    </location>
</feature>
<evidence type="ECO:0000313" key="13">
    <source>
        <dbReference type="EMBL" id="ETO66933.1"/>
    </source>
</evidence>
<dbReference type="OrthoDB" id="1880850at2759"/>
<feature type="transmembrane region" description="Helical" evidence="11">
    <location>
        <begin position="348"/>
        <end position="371"/>
    </location>
</feature>
<feature type="region of interest" description="Disordered" evidence="10">
    <location>
        <begin position="2238"/>
        <end position="2296"/>
    </location>
</feature>
<sequence length="2296" mass="256845">RVRSGKELQPPALTRTDPSQPNRRRHFECGIRNRYDDHHSCKSALGPAGTMATTPGGKMDRRRAGSNYFQLDADRKRNTSNNRSNYGDGRGTFGDRLSMMDVLPPNTQGGNQMRGGGLQGDFADEVSIDFCCEVLYNKFGFQSGSVDNQREHVLLLLANSKARSKPQDPPGHHVVTLHKKLMSNYTDWCQFIGVPSISYNGQPQGDLKNPLHMDIMLFLLLWGEAGNLRHMPECLCYLYHQALNMLNQDFLGQQKVPEGWYLRQVVRPIWKEASNMQRKNSLGKNLEHTQVRNYDDINEYFWKKYCLNVEITQIGEELTKKHTKTYYEHRSIFTLVLNYYRIFQFNMMFMMVLMAIGFISAISPSGGQQWFAQFESLGEVVEPYQQQDVKLTYVGIVFALSSMGFCKTVLEACHGWHLLTASESSETSSRSFNYGGALVLRMLWNGAFAGIFGLMIYTPLITSKNTELLDKAAPASVAYILPGALIIVVQAFAPSMITKSFAAKFIREGETCYVGRNMAPPLSYQIKYITFWLVLWSLKAFISYFILVRPLVLPSLAIYEMELEYGSNVVSFHNFGVIAALWLPVIFIFNYDTQIYFTVFQASLGGLQGLIMKTGEIHGIKEITKAFRVAPQLFDQKVVTNLARSNDAAADGSAAAYQSQMMLRFVVVWNEIVNSFREGDLVDDKEAAILQYDIQSSGDVFEPVFLSAGKLVEALDYTVKIAKEGKGDSQLQVYMVQKDCLSAVRSFFTASMYVMEALLGSDDADILDALRQMEAIAANGSFMSTFDAKSLVQLRTVSMEFLEAVMDLPDPDAQSSHMTSSRVHTMGVVRNFVTKMENLLNAIRIFANRPELAAKFSNSKFCSSANGYVFAARGLVNLFHNDTAMGAATRAYLLMSLEKADAMPRVPEAQRRLGFFMKSLLMDIPQLTSVKEMHSFSVVTPFYSESVLISLSELNDPLANHPVFQKVEEKGKNITILKYLITIHPEEWENFLERIDVSTAEEAQANYPLEIRLWASYRGQTLARTVQGMMLYEDAIKILHWLEIGSSPGKSAEQKQAQLEDMVRLKFSYICACQVYGKHRAENKAQADDIDYLLKTYPNLRVAYVDTIVTDGGKQFDTVLIKSEGNEIAEVYRYELPGDPILGEGKPENQNNALPFTRGEYLQTIDMNQQHYFEECLKMPQLLVTADLHPSKKPVSIIGMREHIFTGNASSLSKFKSWQELVFVTLSQRVLADPLYVRMHYGHPDIFDKIIAMPRGGVSKASKGINLSEDVFAGFNSTLRGGVVTHVEFMQCGKGRDVALSQISMFEGKLANGAGETSLAREAHRMGQFMDFFRLNSMYYSHTGFYFATWMTIVTTFVYMYCKVYLALAGVQQQIVYDMNSTAVITENIANNFDERVFTDLKAVLNTQFYIQAGTFLMLPLMCVYFGEGGFVRGMTRFIDMIITLGPAFFVFQVGTTMHYFDNNIVHGGAKYQATGRGFKISRETLVLLYKAYASSHYRKAWELIGLCLVYMAFGNFYICQTDASANDNTFASDYCETAQAYGVQTFSVWFISILWVVGPFLFNSDGLDFRKTKVDVQQWCMWMFAPEDYKDDDPANKGGWVGWWKGDLEQLHNSNMISRVTVILRECRHFLLMFYVATLETSDVMYVAYSFGAAVATIVLLGVFHGFGMGMRSMSPVTRAVIYLGTIAAIVTAYFLATWIVLDWKFKYAMSLFFAYVAALYGINECFRMWSFPHSSIAGIPVFQQLQFLFDFIFCTGMIIPLVVMSCIPFLNVIQTRMMYNEGFSKVMSASSQYAFSLAAFMGVLGGIGVGWLFNLLSTLEQSASFASYVVTYDGVLSGNVGDGTTTYMLYGACVVGTIIAGFLNFFLGRRLSIVAGGLFSTLGMVAVSANDDLRSTLLMPGIGLLGASCGILLPSLAIYIFEISTKEMRGKAILLLGMGFIIGSLLGGIFATVNQLGWIWQTFAACIVIALVTPVVNVFPESPYWVLDRKGWDACEACLVILRRKPDVQEELKIMREEETADEGGAGAYKFLIGLFLMLVSSLTTGFLNAFISYKGASEYTDQDQLFVNAMALQISGAAIAIFFIDKLDHKSILFGTLIPIAICAGILGFNENSELLGDTEGSGLYVSLVVMLMYFFMGLGTSSALWSACVGMFNTRGRASSTTMLFAIFFLADLGYVYMHTHDSMMENEYFYLYGIAGFSVVALVLLLGAGTKKNGVICTKTEAQRDRDRIARMRAERASRNTRTPGTARQRNLSRVRSKSNAGQRGNAAHGGGYQMYETPANAAPPLMHARP</sequence>
<feature type="transmembrane region" description="Helical" evidence="11">
    <location>
        <begin position="1849"/>
        <end position="1868"/>
    </location>
</feature>
<dbReference type="Pfam" id="PF14288">
    <property type="entry name" value="FKS1_dom1"/>
    <property type="match status" value="1"/>
</dbReference>
<dbReference type="Gene3D" id="1.20.1250.20">
    <property type="entry name" value="MFS general substrate transporter like domains"/>
    <property type="match status" value="1"/>
</dbReference>
<feature type="compositionally biased region" description="Polar residues" evidence="10">
    <location>
        <begin position="2245"/>
        <end position="2255"/>
    </location>
</feature>
<keyword evidence="4" id="KW-0328">Glycosyltransferase</keyword>
<evidence type="ECO:0000313" key="14">
    <source>
        <dbReference type="Proteomes" id="UP000028582"/>
    </source>
</evidence>
<feature type="transmembrane region" description="Helical" evidence="11">
    <location>
        <begin position="2068"/>
        <end position="2087"/>
    </location>
</feature>
<feature type="transmembrane region" description="Helical" evidence="11">
    <location>
        <begin position="1960"/>
        <end position="1981"/>
    </location>
</feature>
<dbReference type="PROSITE" id="PS00217">
    <property type="entry name" value="SUGAR_TRANSPORT_2"/>
    <property type="match status" value="1"/>
</dbReference>
<evidence type="ECO:0000256" key="10">
    <source>
        <dbReference type="SAM" id="MobiDB-lite"/>
    </source>
</evidence>
<dbReference type="PROSITE" id="PS50850">
    <property type="entry name" value="MFS"/>
    <property type="match status" value="1"/>
</dbReference>
<keyword evidence="6 11" id="KW-0812">Transmembrane</keyword>
<proteinExistence type="inferred from homology"/>